<dbReference type="AlphaFoldDB" id="A0A0E9SY44"/>
<sequence length="31" mass="3484">MSHVDVFLPKIHDHAGLSLHDIYLAVDNVQV</sequence>
<protein>
    <submittedName>
        <fullName evidence="1">Uncharacterized protein</fullName>
    </submittedName>
</protein>
<dbReference type="EMBL" id="GBXM01062333">
    <property type="protein sequence ID" value="JAH46244.1"/>
    <property type="molecule type" value="Transcribed_RNA"/>
</dbReference>
<reference evidence="1" key="2">
    <citation type="journal article" date="2015" name="Fish Shellfish Immunol.">
        <title>Early steps in the European eel (Anguilla anguilla)-Vibrio vulnificus interaction in the gills: Role of the RtxA13 toxin.</title>
        <authorList>
            <person name="Callol A."/>
            <person name="Pajuelo D."/>
            <person name="Ebbesson L."/>
            <person name="Teles M."/>
            <person name="MacKenzie S."/>
            <person name="Amaro C."/>
        </authorList>
    </citation>
    <scope>NUCLEOTIDE SEQUENCE</scope>
</reference>
<organism evidence="1">
    <name type="scientific">Anguilla anguilla</name>
    <name type="common">European freshwater eel</name>
    <name type="synonym">Muraena anguilla</name>
    <dbReference type="NCBI Taxonomy" id="7936"/>
    <lineage>
        <taxon>Eukaryota</taxon>
        <taxon>Metazoa</taxon>
        <taxon>Chordata</taxon>
        <taxon>Craniata</taxon>
        <taxon>Vertebrata</taxon>
        <taxon>Euteleostomi</taxon>
        <taxon>Actinopterygii</taxon>
        <taxon>Neopterygii</taxon>
        <taxon>Teleostei</taxon>
        <taxon>Anguilliformes</taxon>
        <taxon>Anguillidae</taxon>
        <taxon>Anguilla</taxon>
    </lineage>
</organism>
<name>A0A0E9SY44_ANGAN</name>
<evidence type="ECO:0000313" key="1">
    <source>
        <dbReference type="EMBL" id="JAH46244.1"/>
    </source>
</evidence>
<accession>A0A0E9SY44</accession>
<proteinExistence type="predicted"/>
<reference evidence="1" key="1">
    <citation type="submission" date="2014-11" db="EMBL/GenBank/DDBJ databases">
        <authorList>
            <person name="Amaro Gonzalez C."/>
        </authorList>
    </citation>
    <scope>NUCLEOTIDE SEQUENCE</scope>
</reference>